<keyword evidence="3" id="KW-1185">Reference proteome</keyword>
<evidence type="ECO:0000313" key="3">
    <source>
        <dbReference type="Proteomes" id="UP000694541"/>
    </source>
</evidence>
<organism evidence="2 3">
    <name type="scientific">Accipiter nisus</name>
    <name type="common">Eurasian sparrowhawk</name>
    <dbReference type="NCBI Taxonomy" id="211598"/>
    <lineage>
        <taxon>Eukaryota</taxon>
        <taxon>Metazoa</taxon>
        <taxon>Chordata</taxon>
        <taxon>Craniata</taxon>
        <taxon>Vertebrata</taxon>
        <taxon>Euteleostomi</taxon>
        <taxon>Archelosauria</taxon>
        <taxon>Archosauria</taxon>
        <taxon>Dinosauria</taxon>
        <taxon>Saurischia</taxon>
        <taxon>Theropoda</taxon>
        <taxon>Coelurosauria</taxon>
        <taxon>Aves</taxon>
        <taxon>Neognathae</taxon>
        <taxon>Neoaves</taxon>
        <taxon>Telluraves</taxon>
        <taxon>Accipitrimorphae</taxon>
        <taxon>Accipitriformes</taxon>
        <taxon>Accipitridae</taxon>
        <taxon>Accipitrinae</taxon>
        <taxon>Accipiter</taxon>
    </lineage>
</organism>
<evidence type="ECO:0000313" key="2">
    <source>
        <dbReference type="Ensembl" id="ENSANIP00000012968.1"/>
    </source>
</evidence>
<dbReference type="Ensembl" id="ENSANIT00000013430.1">
    <property type="protein sequence ID" value="ENSANIP00000012968.1"/>
    <property type="gene ID" value="ENSANIG00000008807.1"/>
</dbReference>
<protein>
    <submittedName>
        <fullName evidence="2">Uncharacterized protein</fullName>
    </submittedName>
</protein>
<sequence length="170" mass="18031">MPVRCGCCPGRVPRRSPPGGSCGFAPASPRPARPDPAHLQGETGTASAPCPPSRTPDPWQPRVPGDVGTHSEPRAADGSPRAASGVPPTPMPGKRAPRKPGAWSPILRGHRGKCSRCPGPVGGEEAALVRRQNCFQSWERGEDKAIPWLRRLKSDVFISQADIWILSALG</sequence>
<feature type="compositionally biased region" description="Pro residues" evidence="1">
    <location>
        <begin position="49"/>
        <end position="61"/>
    </location>
</feature>
<accession>A0A8B9MW01</accession>
<dbReference type="Proteomes" id="UP000694541">
    <property type="component" value="Unplaced"/>
</dbReference>
<evidence type="ECO:0000256" key="1">
    <source>
        <dbReference type="SAM" id="MobiDB-lite"/>
    </source>
</evidence>
<reference evidence="2" key="1">
    <citation type="submission" date="2025-08" db="UniProtKB">
        <authorList>
            <consortium name="Ensembl"/>
        </authorList>
    </citation>
    <scope>IDENTIFICATION</scope>
</reference>
<dbReference type="AlphaFoldDB" id="A0A8B9MW01"/>
<feature type="compositionally biased region" description="Low complexity" evidence="1">
    <location>
        <begin position="17"/>
        <end position="27"/>
    </location>
</feature>
<name>A0A8B9MW01_9AVES</name>
<feature type="region of interest" description="Disordered" evidence="1">
    <location>
        <begin position="1"/>
        <end position="109"/>
    </location>
</feature>
<proteinExistence type="predicted"/>
<reference evidence="2" key="2">
    <citation type="submission" date="2025-09" db="UniProtKB">
        <authorList>
            <consortium name="Ensembl"/>
        </authorList>
    </citation>
    <scope>IDENTIFICATION</scope>
</reference>